<sequence length="48" mass="5162">MTRKYEAPKLIEVFDATKSIQGGKDGPNGDAHTGPMQPETTPAYPADE</sequence>
<dbReference type="Proteomes" id="UP001596091">
    <property type="component" value="Unassembled WGS sequence"/>
</dbReference>
<evidence type="ECO:0000313" key="3">
    <source>
        <dbReference type="Proteomes" id="UP001596091"/>
    </source>
</evidence>
<reference evidence="3" key="1">
    <citation type="journal article" date="2019" name="Int. J. Syst. Evol. Microbiol.">
        <title>The Global Catalogue of Microorganisms (GCM) 10K type strain sequencing project: providing services to taxonomists for standard genome sequencing and annotation.</title>
        <authorList>
            <consortium name="The Broad Institute Genomics Platform"/>
            <consortium name="The Broad Institute Genome Sequencing Center for Infectious Disease"/>
            <person name="Wu L."/>
            <person name="Ma J."/>
        </authorList>
    </citation>
    <scope>NUCLEOTIDE SEQUENCE [LARGE SCALE GENOMIC DNA]</scope>
    <source>
        <strain evidence="3">JCM 4087</strain>
    </source>
</reference>
<evidence type="ECO:0000313" key="2">
    <source>
        <dbReference type="EMBL" id="MFC5861819.1"/>
    </source>
</evidence>
<evidence type="ECO:0000256" key="1">
    <source>
        <dbReference type="SAM" id="MobiDB-lite"/>
    </source>
</evidence>
<feature type="region of interest" description="Disordered" evidence="1">
    <location>
        <begin position="16"/>
        <end position="48"/>
    </location>
</feature>
<dbReference type="RefSeq" id="WP_263337482.1">
    <property type="nucleotide sequence ID" value="NZ_JAGSYH010000004.1"/>
</dbReference>
<accession>A0ABW1ECU7</accession>
<comment type="caution">
    <text evidence="2">The sequence shown here is derived from an EMBL/GenBank/DDBJ whole genome shotgun (WGS) entry which is preliminary data.</text>
</comment>
<keyword evidence="3" id="KW-1185">Reference proteome</keyword>
<gene>
    <name evidence="2" type="ORF">ACFPT7_05910</name>
</gene>
<proteinExistence type="predicted"/>
<organism evidence="2 3">
    <name type="scientific">Acidicapsa dinghuensis</name>
    <dbReference type="NCBI Taxonomy" id="2218256"/>
    <lineage>
        <taxon>Bacteria</taxon>
        <taxon>Pseudomonadati</taxon>
        <taxon>Acidobacteriota</taxon>
        <taxon>Terriglobia</taxon>
        <taxon>Terriglobales</taxon>
        <taxon>Acidobacteriaceae</taxon>
        <taxon>Acidicapsa</taxon>
    </lineage>
</organism>
<protein>
    <recommendedName>
        <fullName evidence="4">Lasso RiPP family leader peptide-containing protein</fullName>
    </recommendedName>
</protein>
<name>A0ABW1ECU7_9BACT</name>
<dbReference type="EMBL" id="JBHSPH010000002">
    <property type="protein sequence ID" value="MFC5861819.1"/>
    <property type="molecule type" value="Genomic_DNA"/>
</dbReference>
<evidence type="ECO:0008006" key="4">
    <source>
        <dbReference type="Google" id="ProtNLM"/>
    </source>
</evidence>